<dbReference type="Proteomes" id="UP000053237">
    <property type="component" value="Unassembled WGS sequence"/>
</dbReference>
<feature type="domain" description="Palmitoyltransferase DHHC" evidence="9">
    <location>
        <begin position="369"/>
        <end position="482"/>
    </location>
</feature>
<evidence type="ECO:0000256" key="1">
    <source>
        <dbReference type="ARBA" id="ARBA00004141"/>
    </source>
</evidence>
<dbReference type="Pfam" id="PF12796">
    <property type="entry name" value="Ank_2"/>
    <property type="match status" value="2"/>
</dbReference>
<proteinExistence type="inferred from homology"/>
<evidence type="ECO:0000256" key="4">
    <source>
        <dbReference type="ARBA" id="ARBA00022989"/>
    </source>
</evidence>
<dbReference type="InterPro" id="IPR036770">
    <property type="entry name" value="Ankyrin_rpt-contain_sf"/>
</dbReference>
<feature type="repeat" description="ANK" evidence="7">
    <location>
        <begin position="140"/>
        <end position="172"/>
    </location>
</feature>
<gene>
    <name evidence="10" type="ORF">BN9_099840</name>
</gene>
<dbReference type="PROSITE" id="PS50088">
    <property type="entry name" value="ANK_REPEAT"/>
    <property type="match status" value="3"/>
</dbReference>
<dbReference type="InterPro" id="IPR002110">
    <property type="entry name" value="Ankyrin_rpt"/>
</dbReference>
<evidence type="ECO:0000256" key="5">
    <source>
        <dbReference type="ARBA" id="ARBA00023043"/>
    </source>
</evidence>
<keyword evidence="5 7" id="KW-0040">ANK repeat</keyword>
<feature type="repeat" description="ANK" evidence="7">
    <location>
        <begin position="110"/>
        <end position="138"/>
    </location>
</feature>
<feature type="repeat" description="ANK" evidence="7">
    <location>
        <begin position="206"/>
        <end position="228"/>
    </location>
</feature>
<dbReference type="OrthoDB" id="163438at2759"/>
<evidence type="ECO:0000256" key="8">
    <source>
        <dbReference type="RuleBase" id="RU079119"/>
    </source>
</evidence>
<comment type="catalytic activity">
    <reaction evidence="8">
        <text>L-cysteinyl-[protein] + hexadecanoyl-CoA = S-hexadecanoyl-L-cysteinyl-[protein] + CoA</text>
        <dbReference type="Rhea" id="RHEA:36683"/>
        <dbReference type="Rhea" id="RHEA-COMP:10131"/>
        <dbReference type="Rhea" id="RHEA-COMP:11032"/>
        <dbReference type="ChEBI" id="CHEBI:29950"/>
        <dbReference type="ChEBI" id="CHEBI:57287"/>
        <dbReference type="ChEBI" id="CHEBI:57379"/>
        <dbReference type="ChEBI" id="CHEBI:74151"/>
        <dbReference type="EC" id="2.3.1.225"/>
    </reaction>
</comment>
<dbReference type="EMBL" id="CAIX01000247">
    <property type="protein sequence ID" value="CCI48785.1"/>
    <property type="molecule type" value="Genomic_DNA"/>
</dbReference>
<keyword evidence="6 8" id="KW-0472">Membrane</keyword>
<feature type="transmembrane region" description="Helical" evidence="8">
    <location>
        <begin position="411"/>
        <end position="435"/>
    </location>
</feature>
<dbReference type="SUPFAM" id="SSF48403">
    <property type="entry name" value="Ankyrin repeat"/>
    <property type="match status" value="1"/>
</dbReference>
<dbReference type="AlphaFoldDB" id="A0A024GPX0"/>
<keyword evidence="8" id="KW-0808">Transferase</keyword>
<dbReference type="PANTHER" id="PTHR24161">
    <property type="entry name" value="ANK_REP_REGION DOMAIN-CONTAINING PROTEIN-RELATED"/>
    <property type="match status" value="1"/>
</dbReference>
<comment type="similarity">
    <text evidence="8">Belongs to the DHHC palmitoyltransferase family.</text>
</comment>
<keyword evidence="2 8" id="KW-0812">Transmembrane</keyword>
<comment type="caution">
    <text evidence="10">The sequence shown here is derived from an EMBL/GenBank/DDBJ whole genome shotgun (WGS) entry which is preliminary data.</text>
</comment>
<reference evidence="10 11" key="1">
    <citation type="submission" date="2012-05" db="EMBL/GenBank/DDBJ databases">
        <title>Recombination and specialization in a pathogen metapopulation.</title>
        <authorList>
            <person name="Gardiner A."/>
            <person name="Kemen E."/>
            <person name="Schultz-Larsen T."/>
            <person name="MacLean D."/>
            <person name="Van Oosterhout C."/>
            <person name="Jones J.D.G."/>
        </authorList>
    </citation>
    <scope>NUCLEOTIDE SEQUENCE [LARGE SCALE GENOMIC DNA]</scope>
    <source>
        <strain evidence="10 11">Ac Nc2</strain>
    </source>
</reference>
<dbReference type="SMART" id="SM00248">
    <property type="entry name" value="ANK"/>
    <property type="match status" value="5"/>
</dbReference>
<evidence type="ECO:0000256" key="6">
    <source>
        <dbReference type="ARBA" id="ARBA00023136"/>
    </source>
</evidence>
<evidence type="ECO:0000313" key="11">
    <source>
        <dbReference type="Proteomes" id="UP000053237"/>
    </source>
</evidence>
<name>A0A024GPX0_9STRA</name>
<protein>
    <recommendedName>
        <fullName evidence="8">Palmitoyltransferase</fullName>
        <ecNumber evidence="8">2.3.1.225</ecNumber>
    </recommendedName>
</protein>
<evidence type="ECO:0000259" key="9">
    <source>
        <dbReference type="Pfam" id="PF01529"/>
    </source>
</evidence>
<keyword evidence="8" id="KW-0012">Acyltransferase</keyword>
<dbReference type="PANTHER" id="PTHR24161:SF17">
    <property type="entry name" value="PALMITOYLTRANSFERASE"/>
    <property type="match status" value="1"/>
</dbReference>
<accession>A0A024GPX0</accession>
<feature type="transmembrane region" description="Helical" evidence="8">
    <location>
        <begin position="441"/>
        <end position="465"/>
    </location>
</feature>
<sequence>MHSVRNDVVAHESSTRHECQKCVYDEGGHTEKDASPLEKLFLAAKEDEFEKFKALANEHGQHLINERDSMGHTIAHWVAQCSQSCDFLEYLDSINCALDLPSQDSVKLHPIHWACSTGNLISLKTLVRLGVDINTVDEEKSRTPLLIAAQNGHALLVMYCVKNGGDITCVDRDRDSAIHWAAYKGATGIVSVFQHLGLSTDEADCYGQTPLHLAAMRGQSETVEYLVDTLESDFTSKDNKGRTPYDLARIKHHHGVCSFLASKQYQQRWNIWTWYQSSRLPYYYVLANAVITFGIAVCVLCPALPEWRIRFLEHYIVAIMTWYYFYKTKQTGAGSLKSHLEHQKEYDHVTEFIIASDQAYSPSTDLQRPLCHTCRIQRPLRSKHCRFCRTCVALFDHHCPFVDNCVGKGNYLYFLLFLFGLTSGILQLEYLLYLYWTYYGFHYWILLVQLVYGTTGLLTAQLLAFQLFLTSKNLTTNEFLNRNRYSYLIAKDTGRYQNQFDRGLIQNCLERITGTEDTYNAKQHLEKYQNDKDTDMLSGDESIDEKDRILAIV</sequence>
<dbReference type="PROSITE" id="PS50297">
    <property type="entry name" value="ANK_REP_REGION"/>
    <property type="match status" value="1"/>
</dbReference>
<keyword evidence="11" id="KW-1185">Reference proteome</keyword>
<organism evidence="10 11">
    <name type="scientific">Albugo candida</name>
    <dbReference type="NCBI Taxonomy" id="65357"/>
    <lineage>
        <taxon>Eukaryota</taxon>
        <taxon>Sar</taxon>
        <taxon>Stramenopiles</taxon>
        <taxon>Oomycota</taxon>
        <taxon>Peronosporomycetes</taxon>
        <taxon>Albuginales</taxon>
        <taxon>Albuginaceae</taxon>
        <taxon>Albugo</taxon>
    </lineage>
</organism>
<dbReference type="Gene3D" id="1.25.40.20">
    <property type="entry name" value="Ankyrin repeat-containing domain"/>
    <property type="match status" value="2"/>
</dbReference>
<dbReference type="STRING" id="65357.A0A024GPX0"/>
<comment type="subcellular location">
    <subcellularLocation>
        <location evidence="1">Membrane</location>
        <topology evidence="1">Multi-pass membrane protein</topology>
    </subcellularLocation>
</comment>
<evidence type="ECO:0000256" key="3">
    <source>
        <dbReference type="ARBA" id="ARBA00022737"/>
    </source>
</evidence>
<feature type="transmembrane region" description="Helical" evidence="8">
    <location>
        <begin position="282"/>
        <end position="304"/>
    </location>
</feature>
<comment type="domain">
    <text evidence="8">The DHHC domain is required for palmitoyltransferase activity.</text>
</comment>
<dbReference type="PROSITE" id="PS50216">
    <property type="entry name" value="DHHC"/>
    <property type="match status" value="1"/>
</dbReference>
<dbReference type="InParanoid" id="A0A024GPX0"/>
<dbReference type="GO" id="GO:0000139">
    <property type="term" value="C:Golgi membrane"/>
    <property type="evidence" value="ECO:0007669"/>
    <property type="project" value="TreeGrafter"/>
</dbReference>
<dbReference type="EC" id="2.3.1.225" evidence="8"/>
<dbReference type="InterPro" id="IPR001594">
    <property type="entry name" value="Palmitoyltrfase_DHHC"/>
</dbReference>
<evidence type="ECO:0000256" key="7">
    <source>
        <dbReference type="PROSITE-ProRule" id="PRU00023"/>
    </source>
</evidence>
<dbReference type="Pfam" id="PF01529">
    <property type="entry name" value="DHHC"/>
    <property type="match status" value="1"/>
</dbReference>
<dbReference type="GO" id="GO:0019706">
    <property type="term" value="F:protein-cysteine S-palmitoyltransferase activity"/>
    <property type="evidence" value="ECO:0007669"/>
    <property type="project" value="UniProtKB-EC"/>
</dbReference>
<evidence type="ECO:0000313" key="10">
    <source>
        <dbReference type="EMBL" id="CCI48785.1"/>
    </source>
</evidence>
<keyword evidence="4 8" id="KW-1133">Transmembrane helix</keyword>
<evidence type="ECO:0000256" key="2">
    <source>
        <dbReference type="ARBA" id="ARBA00022692"/>
    </source>
</evidence>
<keyword evidence="3" id="KW-0677">Repeat</keyword>